<evidence type="ECO:0000256" key="2">
    <source>
        <dbReference type="SAM" id="MobiDB-lite"/>
    </source>
</evidence>
<feature type="region of interest" description="Disordered" evidence="2">
    <location>
        <begin position="270"/>
        <end position="292"/>
    </location>
</feature>
<dbReference type="OrthoDB" id="546434at2759"/>
<dbReference type="AlphaFoldDB" id="A0A8H7UJX7"/>
<evidence type="ECO:0000256" key="1">
    <source>
        <dbReference type="PROSITE-ProRule" id="PRU00135"/>
    </source>
</evidence>
<evidence type="ECO:0000313" key="5">
    <source>
        <dbReference type="Proteomes" id="UP000654370"/>
    </source>
</evidence>
<accession>A0A8H7UJX7</accession>
<organism evidence="4 5">
    <name type="scientific">Mortierella isabellina</name>
    <name type="common">Filamentous fungus</name>
    <name type="synonym">Umbelopsis isabellina</name>
    <dbReference type="NCBI Taxonomy" id="91625"/>
    <lineage>
        <taxon>Eukaryota</taxon>
        <taxon>Fungi</taxon>
        <taxon>Fungi incertae sedis</taxon>
        <taxon>Mucoromycota</taxon>
        <taxon>Mucoromycotina</taxon>
        <taxon>Umbelopsidomycetes</taxon>
        <taxon>Umbelopsidales</taxon>
        <taxon>Umbelopsidaceae</taxon>
        <taxon>Umbelopsis</taxon>
    </lineage>
</organism>
<sequence length="619" mass="69368">MPRGVQDLPKVDGGLICFDLTNKDSMDCLPDLLSKEIFPLCVFPRTLCTRTLCQTIKSTFFPMIRTFPSFQYSRRLVEICANIVLSCAGKRQDIDFEPLRTLDLTINKQPSKPTLRERRLIGEPTMKIGTNTHYSNKQIGYGKHSPKNLAGLWTASSPPDHDQQHIFDSIRSPQPQASKSMPAARNRIEQHANGGDRTPNTSLSSSHISPTFPGQTTTGFVYAPTKSVHDTSSHHLPSPSFKPLPSLPRHHAKSSFSDQTSILDSISNMTSVTSDSKMNKRNSKDSGESFSPGMTIEDIIDRLTQSTGPATDEKFSLIFMTFFRRFMRPRELVELLTERFGNDVSAKKLPTPQQNKIHEFLCQWLSTYWGDFSSVQTRKLLMLHLEVLSQHTDLRPMCDDLAPLIIREPPCDDPDTRWGLIDIEDSTQEPSTPATHYSSEVMEFGKKDSGYVGSFDSAQFLDIHSPVLQSMAIDSDQSHNVDNGVRKQLPEIPSKTTSNAINSHRGRNVAHMHSASHSRYHDPMKPKSEGIYERNKWQQEFAGGLVNIDNHARHGPNSSAASIMSQLAGGARPEKDLAQSCFKTFAGFSEEALADQLTWIEAELFYRIKVHIFAVNAFG</sequence>
<feature type="compositionally biased region" description="Polar residues" evidence="2">
    <location>
        <begin position="198"/>
        <end position="219"/>
    </location>
</feature>
<feature type="region of interest" description="Disordered" evidence="2">
    <location>
        <begin position="191"/>
        <end position="258"/>
    </location>
</feature>
<dbReference type="CDD" id="cd06224">
    <property type="entry name" value="REM"/>
    <property type="match status" value="1"/>
</dbReference>
<protein>
    <recommendedName>
        <fullName evidence="3">N-terminal Ras-GEF domain-containing protein</fullName>
    </recommendedName>
</protein>
<dbReference type="GO" id="GO:0005085">
    <property type="term" value="F:guanyl-nucleotide exchange factor activity"/>
    <property type="evidence" value="ECO:0007669"/>
    <property type="project" value="UniProtKB-KW"/>
</dbReference>
<reference evidence="4" key="1">
    <citation type="submission" date="2020-12" db="EMBL/GenBank/DDBJ databases">
        <title>Metabolic potential, ecology and presence of endohyphal bacteria is reflected in genomic diversity of Mucoromycotina.</title>
        <authorList>
            <person name="Muszewska A."/>
            <person name="Okrasinska A."/>
            <person name="Steczkiewicz K."/>
            <person name="Drgas O."/>
            <person name="Orlowska M."/>
            <person name="Perlinska-Lenart U."/>
            <person name="Aleksandrzak-Piekarczyk T."/>
            <person name="Szatraj K."/>
            <person name="Zielenkiewicz U."/>
            <person name="Pilsyk S."/>
            <person name="Malc E."/>
            <person name="Mieczkowski P."/>
            <person name="Kruszewska J.S."/>
            <person name="Biernat P."/>
            <person name="Pawlowska J."/>
        </authorList>
    </citation>
    <scope>NUCLEOTIDE SEQUENCE</scope>
    <source>
        <strain evidence="4">WA0000067209</strain>
    </source>
</reference>
<keyword evidence="1" id="KW-0344">Guanine-nucleotide releasing factor</keyword>
<name>A0A8H7UJX7_MORIS</name>
<dbReference type="InterPro" id="IPR000651">
    <property type="entry name" value="Ras-like_Gua-exchang_fac_N"/>
</dbReference>
<gene>
    <name evidence="4" type="ORF">INT43_000401</name>
</gene>
<dbReference type="Pfam" id="PF00618">
    <property type="entry name" value="RasGEF_N"/>
    <property type="match status" value="1"/>
</dbReference>
<keyword evidence="5" id="KW-1185">Reference proteome</keyword>
<dbReference type="InterPro" id="IPR023578">
    <property type="entry name" value="Ras_GEF_dom_sf"/>
</dbReference>
<dbReference type="EMBL" id="JAEPQZ010000002">
    <property type="protein sequence ID" value="KAG2184492.1"/>
    <property type="molecule type" value="Genomic_DNA"/>
</dbReference>
<dbReference type="SUPFAM" id="SSF48366">
    <property type="entry name" value="Ras GEF"/>
    <property type="match status" value="1"/>
</dbReference>
<dbReference type="Proteomes" id="UP000654370">
    <property type="component" value="Unassembled WGS sequence"/>
</dbReference>
<dbReference type="PROSITE" id="PS50212">
    <property type="entry name" value="RASGEF_NTER"/>
    <property type="match status" value="1"/>
</dbReference>
<feature type="domain" description="N-terminal Ras-GEF" evidence="3">
    <location>
        <begin position="287"/>
        <end position="409"/>
    </location>
</feature>
<proteinExistence type="predicted"/>
<evidence type="ECO:0000259" key="3">
    <source>
        <dbReference type="PROSITE" id="PS50212"/>
    </source>
</evidence>
<dbReference type="Gene3D" id="1.20.870.10">
    <property type="entry name" value="Son of sevenless (SoS) protein Chain: S domain 1"/>
    <property type="match status" value="1"/>
</dbReference>
<comment type="caution">
    <text evidence="4">The sequence shown here is derived from an EMBL/GenBank/DDBJ whole genome shotgun (WGS) entry which is preliminary data.</text>
</comment>
<evidence type="ECO:0000313" key="4">
    <source>
        <dbReference type="EMBL" id="KAG2184492.1"/>
    </source>
</evidence>